<dbReference type="InterPro" id="IPR001965">
    <property type="entry name" value="Znf_PHD"/>
</dbReference>
<dbReference type="CDD" id="cd15543">
    <property type="entry name" value="PHD_RSF1"/>
    <property type="match status" value="1"/>
</dbReference>
<dbReference type="GO" id="GO:0008270">
    <property type="term" value="F:zinc ion binding"/>
    <property type="evidence" value="ECO:0007669"/>
    <property type="project" value="UniProtKB-KW"/>
</dbReference>
<evidence type="ECO:0000256" key="4">
    <source>
        <dbReference type="PROSITE-ProRule" id="PRU00146"/>
    </source>
</evidence>
<feature type="region of interest" description="Disordered" evidence="5">
    <location>
        <begin position="181"/>
        <end position="207"/>
    </location>
</feature>
<dbReference type="eggNOG" id="KOG0825">
    <property type="taxonomic scope" value="Eukaryota"/>
</dbReference>
<dbReference type="PROSITE" id="PS50016">
    <property type="entry name" value="ZF_PHD_2"/>
    <property type="match status" value="1"/>
</dbReference>
<dbReference type="PANTHER" id="PTHR12618">
    <property type="entry name" value="PHD AND RING FINGER DOMAIN-CONTAINING PROTEIN 1"/>
    <property type="match status" value="1"/>
</dbReference>
<dbReference type="GeneID" id="27684656"/>
<protein>
    <recommendedName>
        <fullName evidence="6">PHD-type domain-containing protein</fullName>
    </recommendedName>
</protein>
<keyword evidence="2 4" id="KW-0863">Zinc-finger</keyword>
<feature type="compositionally biased region" description="Polar residues" evidence="5">
    <location>
        <begin position="329"/>
        <end position="357"/>
    </location>
</feature>
<feature type="region of interest" description="Disordered" evidence="5">
    <location>
        <begin position="270"/>
        <end position="299"/>
    </location>
</feature>
<keyword evidence="1" id="KW-0479">Metal-binding</keyword>
<feature type="region of interest" description="Disordered" evidence="5">
    <location>
        <begin position="226"/>
        <end position="249"/>
    </location>
</feature>
<dbReference type="InParanoid" id="A0A0L0HRA7"/>
<accession>A0A0L0HRA7</accession>
<keyword evidence="8" id="KW-1185">Reference proteome</keyword>
<dbReference type="Proteomes" id="UP000053201">
    <property type="component" value="Unassembled WGS sequence"/>
</dbReference>
<name>A0A0L0HRA7_SPIPD</name>
<proteinExistence type="predicted"/>
<dbReference type="SUPFAM" id="SSF57850">
    <property type="entry name" value="RING/U-box"/>
    <property type="match status" value="1"/>
</dbReference>
<keyword evidence="3" id="KW-0862">Zinc</keyword>
<feature type="compositionally biased region" description="Polar residues" evidence="5">
    <location>
        <begin position="234"/>
        <end position="249"/>
    </location>
</feature>
<feature type="region of interest" description="Disordered" evidence="5">
    <location>
        <begin position="317"/>
        <end position="499"/>
    </location>
</feature>
<evidence type="ECO:0000256" key="1">
    <source>
        <dbReference type="ARBA" id="ARBA00022723"/>
    </source>
</evidence>
<dbReference type="InterPro" id="IPR011011">
    <property type="entry name" value="Znf_FYVE_PHD"/>
</dbReference>
<evidence type="ECO:0000256" key="3">
    <source>
        <dbReference type="ARBA" id="ARBA00022833"/>
    </source>
</evidence>
<dbReference type="RefSeq" id="XP_016611514.1">
    <property type="nucleotide sequence ID" value="XM_016749285.1"/>
</dbReference>
<dbReference type="Gene3D" id="3.30.40.10">
    <property type="entry name" value="Zinc/RING finger domain, C3HC4 (zinc finger)"/>
    <property type="match status" value="2"/>
</dbReference>
<feature type="compositionally biased region" description="Basic and acidic residues" evidence="5">
    <location>
        <begin position="471"/>
        <end position="480"/>
    </location>
</feature>
<dbReference type="PROSITE" id="PS01359">
    <property type="entry name" value="ZF_PHD_1"/>
    <property type="match status" value="1"/>
</dbReference>
<dbReference type="AlphaFoldDB" id="A0A0L0HRA7"/>
<evidence type="ECO:0000256" key="2">
    <source>
        <dbReference type="ARBA" id="ARBA00022771"/>
    </source>
</evidence>
<dbReference type="OMA" id="PMSARED"/>
<dbReference type="Pfam" id="PF00628">
    <property type="entry name" value="PHD"/>
    <property type="match status" value="1"/>
</dbReference>
<dbReference type="InterPro" id="IPR019786">
    <property type="entry name" value="Zinc_finger_PHD-type_CS"/>
</dbReference>
<dbReference type="SMART" id="SM00249">
    <property type="entry name" value="PHD"/>
    <property type="match status" value="1"/>
</dbReference>
<dbReference type="InterPro" id="IPR019787">
    <property type="entry name" value="Znf_PHD-finger"/>
</dbReference>
<dbReference type="InterPro" id="IPR047157">
    <property type="entry name" value="PHRF1/Atg35"/>
</dbReference>
<reference evidence="7 8" key="1">
    <citation type="submission" date="2009-08" db="EMBL/GenBank/DDBJ databases">
        <title>The Genome Sequence of Spizellomyces punctatus strain DAOM BR117.</title>
        <authorList>
            <consortium name="The Broad Institute Genome Sequencing Platform"/>
            <person name="Russ C."/>
            <person name="Cuomo C."/>
            <person name="Shea T."/>
            <person name="Young S.K."/>
            <person name="Zeng Q."/>
            <person name="Koehrsen M."/>
            <person name="Haas B."/>
            <person name="Borodovsky M."/>
            <person name="Guigo R."/>
            <person name="Alvarado L."/>
            <person name="Berlin A."/>
            <person name="Bochicchio J."/>
            <person name="Borenstein D."/>
            <person name="Chapman S."/>
            <person name="Chen Z."/>
            <person name="Engels R."/>
            <person name="Freedman E."/>
            <person name="Gellesch M."/>
            <person name="Goldberg J."/>
            <person name="Griggs A."/>
            <person name="Gujja S."/>
            <person name="Heiman D."/>
            <person name="Hepburn T."/>
            <person name="Howarth C."/>
            <person name="Jen D."/>
            <person name="Larson L."/>
            <person name="Lewis B."/>
            <person name="Mehta T."/>
            <person name="Park D."/>
            <person name="Pearson M."/>
            <person name="Roberts A."/>
            <person name="Saif S."/>
            <person name="Shenoy N."/>
            <person name="Sisk P."/>
            <person name="Stolte C."/>
            <person name="Sykes S."/>
            <person name="Thomson T."/>
            <person name="Walk T."/>
            <person name="White J."/>
            <person name="Yandava C."/>
            <person name="Burger G."/>
            <person name="Gray M.W."/>
            <person name="Holland P.W.H."/>
            <person name="King N."/>
            <person name="Lang F.B.F."/>
            <person name="Roger A.J."/>
            <person name="Ruiz-Trillo I."/>
            <person name="Lander E."/>
            <person name="Nusbaum C."/>
        </authorList>
    </citation>
    <scope>NUCLEOTIDE SEQUENCE [LARGE SCALE GENOMIC DNA]</scope>
    <source>
        <strain evidence="7 8">DAOM BR117</strain>
    </source>
</reference>
<gene>
    <name evidence="7" type="ORF">SPPG_00958</name>
</gene>
<dbReference type="VEuPathDB" id="FungiDB:SPPG_00958"/>
<evidence type="ECO:0000313" key="7">
    <source>
        <dbReference type="EMBL" id="KND03475.1"/>
    </source>
</evidence>
<organism evidence="7 8">
    <name type="scientific">Spizellomyces punctatus (strain DAOM BR117)</name>
    <dbReference type="NCBI Taxonomy" id="645134"/>
    <lineage>
        <taxon>Eukaryota</taxon>
        <taxon>Fungi</taxon>
        <taxon>Fungi incertae sedis</taxon>
        <taxon>Chytridiomycota</taxon>
        <taxon>Chytridiomycota incertae sedis</taxon>
        <taxon>Chytridiomycetes</taxon>
        <taxon>Spizellomycetales</taxon>
        <taxon>Spizellomycetaceae</taxon>
        <taxon>Spizellomyces</taxon>
    </lineage>
</organism>
<dbReference type="InterPro" id="IPR013083">
    <property type="entry name" value="Znf_RING/FYVE/PHD"/>
</dbReference>
<evidence type="ECO:0000313" key="8">
    <source>
        <dbReference type="Proteomes" id="UP000053201"/>
    </source>
</evidence>
<evidence type="ECO:0000259" key="6">
    <source>
        <dbReference type="PROSITE" id="PS50016"/>
    </source>
</evidence>
<feature type="compositionally biased region" description="Polar residues" evidence="5">
    <location>
        <begin position="281"/>
        <end position="296"/>
    </location>
</feature>
<dbReference type="EMBL" id="KQ257451">
    <property type="protein sequence ID" value="KND03475.1"/>
    <property type="molecule type" value="Genomic_DNA"/>
</dbReference>
<sequence length="591" mass="65572">MSAQDEIDDCAICLLPLVPDDDGLLDELGQLDCPTSVHTYHLECLMRWSDVTNTCPKDRSLFRRIRVVERIQGGAKNTIRVVDVEDKVQGVATHLQESVPDDNDVCECMICGHTDREDVMLLCDLCDSGWHMDCLGITEFPEGDWYCPHCHREGTSTTQSSTSTSTTPTRRLVRRRAVSTIPQSAPEHLPAHRPPRSVVDPASTFTPQGRTRTRLINVLRREMQESYRRRHGFSGTTEGRSGHTNYFTPSGSLRDVPPWLATELNPLSEPNWASFTPPPVTLQSKRSVDTPHTSIGSEPDLMRTVWKQFEKARKIAGSATAPLPKRQKVSQQDGHSASLPGSSASHGHTRSHSTAQRSDSHCKSPRNIPSEGGLISENKRWNNGSNGIELAMSNDVRPRKQHGTVPSLLLSKEEDPLPPIQHRSSRTSVEPAPSDLSFLERPRGALPSFKSKKRTEAGKANHQEGPSQHPPGEDKDKSSIERGNAVNDRPIDGRSLFGSSNRATKALDKKMIFTLVKTKLDAYWDAPGRAGLDKTIYKEIGRKVTHEIYDELEQGRKQIEDIDLTAAEMVAAAVGKVLGSERTWHRATNGN</sequence>
<evidence type="ECO:0000256" key="5">
    <source>
        <dbReference type="SAM" id="MobiDB-lite"/>
    </source>
</evidence>
<feature type="domain" description="PHD-type" evidence="6">
    <location>
        <begin position="105"/>
        <end position="153"/>
    </location>
</feature>
<dbReference type="PANTHER" id="PTHR12618:SF20">
    <property type="entry name" value="PHD AND RING FINGER DOMAIN-CONTAINING PROTEIN 1"/>
    <property type="match status" value="1"/>
</dbReference>
<dbReference type="SUPFAM" id="SSF57903">
    <property type="entry name" value="FYVE/PHD zinc finger"/>
    <property type="match status" value="1"/>
</dbReference>
<dbReference type="OrthoDB" id="8062037at2759"/>